<dbReference type="Proteomes" id="UP000611459">
    <property type="component" value="Unassembled WGS sequence"/>
</dbReference>
<dbReference type="Gene3D" id="3.20.20.70">
    <property type="entry name" value="Aldolase class I"/>
    <property type="match status" value="1"/>
</dbReference>
<sequence>MNAPNPSTPSPQARLREIFRDARLPVMAAPMFLVSSPELVGASMSAGIVGTYAAPNARNIEALDVALGSIAEQAKAQGRARGPGHTVVPWALNMIVHSSYDRFDAEMALVERYRPGIVTTALGTPRRVLDRVHGYGGLVMADVISPALARKAVEAGVDGLVLVTSGAGGHTGKYHPFAFLAEVRRFWDGPIGLAGAISSGEHIRAAQLLGADFVVVGTRLIATSESMAVPAYRDLVVSSGMEDLVLSSAVSGVPANWLKPTLDAAGFSVEQLKAEKTIDFSGDIVAVPKAWKDVWSAGHGVGAVQAVTSVADVVAELEASYAACVRAEVQALLELQSRYAAQPTLAPA</sequence>
<evidence type="ECO:0000256" key="3">
    <source>
        <dbReference type="ARBA" id="ARBA00022643"/>
    </source>
</evidence>
<proteinExistence type="inferred from homology"/>
<protein>
    <submittedName>
        <fullName evidence="6">Nitronate monooxygenase</fullName>
    </submittedName>
</protein>
<accession>A0A1E3FRW3</accession>
<keyword evidence="5 6" id="KW-0503">Monooxygenase</keyword>
<reference evidence="7 10" key="2">
    <citation type="submission" date="2021-03" db="EMBL/GenBank/DDBJ databases">
        <title>Clinical course, treatment and visual outcome of an outbreak of Burkholderia contaminans endophthalmitis following cataract surgery.</title>
        <authorList>
            <person name="Lind C."/>
            <person name="Olsen K."/>
            <person name="Angelsen N.K."/>
            <person name="Krefting E.A."/>
            <person name="Fossen K."/>
            <person name="Gravningen K."/>
            <person name="Depoorter E."/>
            <person name="Vandamme P."/>
            <person name="Bertelsen G."/>
        </authorList>
    </citation>
    <scope>NUCLEOTIDE SEQUENCE [LARGE SCALE GENOMIC DNA]</scope>
    <source>
        <strain evidence="7 10">51242556</strain>
    </source>
</reference>
<organism evidence="6 9">
    <name type="scientific">Burkholderia contaminans</name>
    <dbReference type="NCBI Taxonomy" id="488447"/>
    <lineage>
        <taxon>Bacteria</taxon>
        <taxon>Pseudomonadati</taxon>
        <taxon>Pseudomonadota</taxon>
        <taxon>Betaproteobacteria</taxon>
        <taxon>Burkholderiales</taxon>
        <taxon>Burkholderiaceae</taxon>
        <taxon>Burkholderia</taxon>
        <taxon>Burkholderia cepacia complex</taxon>
    </lineage>
</organism>
<reference evidence="6" key="1">
    <citation type="submission" date="2021-01" db="EMBL/GenBank/DDBJ databases">
        <title>Outbreak of Burkholderia contaminns endophthalmitis traced to a clinical ventilation system.</title>
        <authorList>
            <person name="Lipuma J."/>
            <person name="Spilker T."/>
            <person name="Kratholm J."/>
        </authorList>
    </citation>
    <scope>NUCLEOTIDE SEQUENCE</scope>
    <source>
        <strain evidence="6">HI4954</strain>
    </source>
</reference>
<evidence type="ECO:0000256" key="1">
    <source>
        <dbReference type="ARBA" id="ARBA00009881"/>
    </source>
</evidence>
<evidence type="ECO:0000256" key="2">
    <source>
        <dbReference type="ARBA" id="ARBA00022630"/>
    </source>
</evidence>
<dbReference type="Proteomes" id="UP001220209">
    <property type="component" value="Chromosome 3"/>
</dbReference>
<dbReference type="PANTHER" id="PTHR42747">
    <property type="entry name" value="NITRONATE MONOOXYGENASE-RELATED"/>
    <property type="match status" value="1"/>
</dbReference>
<dbReference type="GO" id="GO:0018580">
    <property type="term" value="F:nitronate monooxygenase activity"/>
    <property type="evidence" value="ECO:0007669"/>
    <property type="project" value="InterPro"/>
</dbReference>
<evidence type="ECO:0000313" key="10">
    <source>
        <dbReference type="Proteomes" id="UP000664048"/>
    </source>
</evidence>
<dbReference type="CDD" id="cd04730">
    <property type="entry name" value="NPD_like"/>
    <property type="match status" value="1"/>
</dbReference>
<keyword evidence="10" id="KW-1185">Reference proteome</keyword>
<dbReference type="GeneID" id="93195547"/>
<dbReference type="EMBL" id="CP090642">
    <property type="protein sequence ID" value="WFN22687.1"/>
    <property type="molecule type" value="Genomic_DNA"/>
</dbReference>
<dbReference type="AlphaFoldDB" id="A0A1E3FRW3"/>
<dbReference type="RefSeq" id="WP_039353536.1">
    <property type="nucleotide sequence ID" value="NZ_AP018359.1"/>
</dbReference>
<dbReference type="SUPFAM" id="SSF51412">
    <property type="entry name" value="Inosine monophosphate dehydrogenase (IMPDH)"/>
    <property type="match status" value="1"/>
</dbReference>
<dbReference type="EMBL" id="JAENIB010000027">
    <property type="protein sequence ID" value="MBK1935177.1"/>
    <property type="molecule type" value="Genomic_DNA"/>
</dbReference>
<dbReference type="OrthoDB" id="9778912at2"/>
<name>A0A1E3FRW3_9BURK</name>
<reference evidence="8 11" key="3">
    <citation type="submission" date="2021-12" db="EMBL/GenBank/DDBJ databases">
        <title>Genomic and phenotypic characterization of three Burkholderia contaminans isolates recovered from different sources.</title>
        <authorList>
            <person name="Lopez De Volder A."/>
            <person name="Fan Y."/>
            <person name="Nunvar J."/>
            <person name="Herrera T."/>
            <person name="Timp W."/>
            <person name="Degrossi J."/>
        </authorList>
    </citation>
    <scope>NUCLEOTIDE SEQUENCE [LARGE SCALE GENOMIC DNA]</scope>
    <source>
        <strain evidence="8 11">LMG 23361</strain>
    </source>
</reference>
<evidence type="ECO:0000313" key="7">
    <source>
        <dbReference type="EMBL" id="MBO1834641.1"/>
    </source>
</evidence>
<keyword evidence="2" id="KW-0285">Flavoprotein</keyword>
<dbReference type="EMBL" id="JAGEMX010000020">
    <property type="protein sequence ID" value="MBO1834641.1"/>
    <property type="molecule type" value="Genomic_DNA"/>
</dbReference>
<comment type="similarity">
    <text evidence="1">Belongs to the nitronate monooxygenase family. NMO class I subfamily.</text>
</comment>
<evidence type="ECO:0000313" key="8">
    <source>
        <dbReference type="EMBL" id="WFN22687.1"/>
    </source>
</evidence>
<dbReference type="Proteomes" id="UP000664048">
    <property type="component" value="Unassembled WGS sequence"/>
</dbReference>
<dbReference type="InterPro" id="IPR013785">
    <property type="entry name" value="Aldolase_TIM"/>
</dbReference>
<dbReference type="InterPro" id="IPR004136">
    <property type="entry name" value="NMO"/>
</dbReference>
<keyword evidence="3" id="KW-0288">FMN</keyword>
<evidence type="ECO:0000313" key="9">
    <source>
        <dbReference type="Proteomes" id="UP000611459"/>
    </source>
</evidence>
<evidence type="ECO:0000313" key="11">
    <source>
        <dbReference type="Proteomes" id="UP001220209"/>
    </source>
</evidence>
<dbReference type="Pfam" id="PF03060">
    <property type="entry name" value="NMO"/>
    <property type="match status" value="1"/>
</dbReference>
<evidence type="ECO:0000256" key="5">
    <source>
        <dbReference type="ARBA" id="ARBA00023033"/>
    </source>
</evidence>
<dbReference type="PANTHER" id="PTHR42747:SF4">
    <property type="entry name" value="BLR1330 PROTEIN"/>
    <property type="match status" value="1"/>
</dbReference>
<evidence type="ECO:0000313" key="6">
    <source>
        <dbReference type="EMBL" id="MBK1935177.1"/>
    </source>
</evidence>
<gene>
    <name evidence="7" type="ORF">J4M89_35190</name>
    <name evidence="6" type="ORF">JIN94_35350</name>
    <name evidence="8" type="ORF">LXE91_32435</name>
</gene>
<keyword evidence="4" id="KW-0560">Oxidoreductase</keyword>
<evidence type="ECO:0000256" key="4">
    <source>
        <dbReference type="ARBA" id="ARBA00023002"/>
    </source>
</evidence>